<keyword evidence="4 6" id="KW-0067">ATP-binding</keyword>
<evidence type="ECO:0000256" key="1">
    <source>
        <dbReference type="ARBA" id="ARBA00005417"/>
    </source>
</evidence>
<dbReference type="InterPro" id="IPR017871">
    <property type="entry name" value="ABC_transporter-like_CS"/>
</dbReference>
<dbReference type="SUPFAM" id="SSF52540">
    <property type="entry name" value="P-loop containing nucleoside triphosphate hydrolases"/>
    <property type="match status" value="1"/>
</dbReference>
<keyword evidence="7" id="KW-1185">Reference proteome</keyword>
<dbReference type="STRING" id="390270.SAMN04488005_1838"/>
<dbReference type="InterPro" id="IPR003439">
    <property type="entry name" value="ABC_transporter-like_ATP-bd"/>
</dbReference>
<proteinExistence type="inferred from homology"/>
<dbReference type="InterPro" id="IPR015860">
    <property type="entry name" value="ABC_transpr_TagH-like"/>
</dbReference>
<dbReference type="GO" id="GO:0005524">
    <property type="term" value="F:ATP binding"/>
    <property type="evidence" value="ECO:0007669"/>
    <property type="project" value="UniProtKB-KW"/>
</dbReference>
<evidence type="ECO:0000256" key="2">
    <source>
        <dbReference type="ARBA" id="ARBA00022448"/>
    </source>
</evidence>
<name>A0A1I6GL22_9RHOB</name>
<evidence type="ECO:0000259" key="5">
    <source>
        <dbReference type="PROSITE" id="PS50893"/>
    </source>
</evidence>
<comment type="similarity">
    <text evidence="1">Belongs to the ABC transporter superfamily.</text>
</comment>
<accession>A0A1I6GL22</accession>
<dbReference type="OrthoDB" id="9778870at2"/>
<dbReference type="InterPro" id="IPR003593">
    <property type="entry name" value="AAA+_ATPase"/>
</dbReference>
<dbReference type="GO" id="GO:0016020">
    <property type="term" value="C:membrane"/>
    <property type="evidence" value="ECO:0007669"/>
    <property type="project" value="InterPro"/>
</dbReference>
<evidence type="ECO:0000256" key="3">
    <source>
        <dbReference type="ARBA" id="ARBA00022741"/>
    </source>
</evidence>
<dbReference type="InterPro" id="IPR027417">
    <property type="entry name" value="P-loop_NTPase"/>
</dbReference>
<dbReference type="AlphaFoldDB" id="A0A1I6GL22"/>
<keyword evidence="2" id="KW-0813">Transport</keyword>
<organism evidence="6 7">
    <name type="scientific">Yoonia tamlensis</name>
    <dbReference type="NCBI Taxonomy" id="390270"/>
    <lineage>
        <taxon>Bacteria</taxon>
        <taxon>Pseudomonadati</taxon>
        <taxon>Pseudomonadota</taxon>
        <taxon>Alphaproteobacteria</taxon>
        <taxon>Rhodobacterales</taxon>
        <taxon>Paracoccaceae</taxon>
        <taxon>Yoonia</taxon>
    </lineage>
</organism>
<dbReference type="GO" id="GO:0016887">
    <property type="term" value="F:ATP hydrolysis activity"/>
    <property type="evidence" value="ECO:0007669"/>
    <property type="project" value="InterPro"/>
</dbReference>
<evidence type="ECO:0000313" key="6">
    <source>
        <dbReference type="EMBL" id="SFR42915.1"/>
    </source>
</evidence>
<dbReference type="GO" id="GO:0140359">
    <property type="term" value="F:ABC-type transporter activity"/>
    <property type="evidence" value="ECO:0007669"/>
    <property type="project" value="InterPro"/>
</dbReference>
<evidence type="ECO:0000256" key="4">
    <source>
        <dbReference type="ARBA" id="ARBA00022840"/>
    </source>
</evidence>
<dbReference type="PROSITE" id="PS00211">
    <property type="entry name" value="ABC_TRANSPORTER_1"/>
    <property type="match status" value="1"/>
</dbReference>
<keyword evidence="3" id="KW-0547">Nucleotide-binding</keyword>
<dbReference type="PANTHER" id="PTHR46743">
    <property type="entry name" value="TEICHOIC ACIDS EXPORT ATP-BINDING PROTEIN TAGH"/>
    <property type="match status" value="1"/>
</dbReference>
<reference evidence="7" key="1">
    <citation type="submission" date="2016-10" db="EMBL/GenBank/DDBJ databases">
        <authorList>
            <person name="Varghese N."/>
            <person name="Submissions S."/>
        </authorList>
    </citation>
    <scope>NUCLEOTIDE SEQUENCE [LARGE SCALE GENOMIC DNA]</scope>
    <source>
        <strain evidence="7">DSM 26879</strain>
    </source>
</reference>
<dbReference type="SMART" id="SM00382">
    <property type="entry name" value="AAA"/>
    <property type="match status" value="1"/>
</dbReference>
<dbReference type="RefSeq" id="WP_090199206.1">
    <property type="nucleotide sequence ID" value="NZ_FOYP01000001.1"/>
</dbReference>
<evidence type="ECO:0000313" key="7">
    <source>
        <dbReference type="Proteomes" id="UP000199478"/>
    </source>
</evidence>
<dbReference type="Gene3D" id="3.40.50.300">
    <property type="entry name" value="P-loop containing nucleotide triphosphate hydrolases"/>
    <property type="match status" value="1"/>
</dbReference>
<gene>
    <name evidence="6" type="ORF">SAMN04488005_1838</name>
</gene>
<dbReference type="Proteomes" id="UP000199478">
    <property type="component" value="Unassembled WGS sequence"/>
</dbReference>
<dbReference type="InterPro" id="IPR050683">
    <property type="entry name" value="Bact_Polysacc_Export_ATP-bd"/>
</dbReference>
<dbReference type="Pfam" id="PF00005">
    <property type="entry name" value="ABC_tran"/>
    <property type="match status" value="1"/>
</dbReference>
<dbReference type="PANTHER" id="PTHR46743:SF2">
    <property type="entry name" value="TEICHOIC ACIDS EXPORT ATP-BINDING PROTEIN TAGH"/>
    <property type="match status" value="1"/>
</dbReference>
<sequence length="222" mass="24618">MIWLDRVTKLYRTPLGQRMVLNDASYHFEPGHNYGILGANGSGKSTLVRLISGAEAPTSGRVVRQANVSFPLGFSGTFNSYLTGRQNAVFVARVYGANVARVLEFVWDFAELGTFFDMPLNTYSSGMRARFGLGVSLAIDFDVYLIDEVTEVGDKRFRAKSQAAFRERALTSDVILVSHNLQTVRAYCDRALVLQNGELTPFDSVEDAIAVHVENQKYASDE</sequence>
<protein>
    <submittedName>
        <fullName evidence="6">Capsular polysaccharide transport system ATP-binding protein</fullName>
    </submittedName>
</protein>
<dbReference type="PROSITE" id="PS50893">
    <property type="entry name" value="ABC_TRANSPORTER_2"/>
    <property type="match status" value="1"/>
</dbReference>
<dbReference type="EMBL" id="FOYP01000001">
    <property type="protein sequence ID" value="SFR42915.1"/>
    <property type="molecule type" value="Genomic_DNA"/>
</dbReference>
<feature type="domain" description="ABC transporter" evidence="5">
    <location>
        <begin position="5"/>
        <end position="221"/>
    </location>
</feature>
<dbReference type="CDD" id="cd03220">
    <property type="entry name" value="ABC_KpsT_Wzt"/>
    <property type="match status" value="1"/>
</dbReference>